<accession>A0A0A8Y705</accession>
<evidence type="ECO:0000313" key="1">
    <source>
        <dbReference type="EMBL" id="JAD21901.1"/>
    </source>
</evidence>
<name>A0A0A8Y705_ARUDO</name>
<reference evidence="1" key="2">
    <citation type="journal article" date="2015" name="Data Brief">
        <title>Shoot transcriptome of the giant reed, Arundo donax.</title>
        <authorList>
            <person name="Barrero R.A."/>
            <person name="Guerrero F.D."/>
            <person name="Moolhuijzen P."/>
            <person name="Goolsby J.A."/>
            <person name="Tidwell J."/>
            <person name="Bellgard S.E."/>
            <person name="Bellgard M.I."/>
        </authorList>
    </citation>
    <scope>NUCLEOTIDE SEQUENCE</scope>
    <source>
        <tissue evidence="1">Shoot tissue taken approximately 20 cm above the soil surface</tissue>
    </source>
</reference>
<dbReference type="EMBL" id="GBRH01275994">
    <property type="protein sequence ID" value="JAD21901.1"/>
    <property type="molecule type" value="Transcribed_RNA"/>
</dbReference>
<proteinExistence type="predicted"/>
<organism evidence="1">
    <name type="scientific">Arundo donax</name>
    <name type="common">Giant reed</name>
    <name type="synonym">Donax arundinaceus</name>
    <dbReference type="NCBI Taxonomy" id="35708"/>
    <lineage>
        <taxon>Eukaryota</taxon>
        <taxon>Viridiplantae</taxon>
        <taxon>Streptophyta</taxon>
        <taxon>Embryophyta</taxon>
        <taxon>Tracheophyta</taxon>
        <taxon>Spermatophyta</taxon>
        <taxon>Magnoliopsida</taxon>
        <taxon>Liliopsida</taxon>
        <taxon>Poales</taxon>
        <taxon>Poaceae</taxon>
        <taxon>PACMAD clade</taxon>
        <taxon>Arundinoideae</taxon>
        <taxon>Arundineae</taxon>
        <taxon>Arundo</taxon>
    </lineage>
</organism>
<protein>
    <submittedName>
        <fullName evidence="1">Uncharacterized protein</fullName>
    </submittedName>
</protein>
<sequence length="14" mass="1871">MGWRRFSWRLFEAE</sequence>
<reference evidence="1" key="1">
    <citation type="submission" date="2014-09" db="EMBL/GenBank/DDBJ databases">
        <authorList>
            <person name="Magalhaes I.L.F."/>
            <person name="Oliveira U."/>
            <person name="Santos F.R."/>
            <person name="Vidigal T.H.D.A."/>
            <person name="Brescovit A.D."/>
            <person name="Santos A.J."/>
        </authorList>
    </citation>
    <scope>NUCLEOTIDE SEQUENCE</scope>
    <source>
        <tissue evidence="1">Shoot tissue taken approximately 20 cm above the soil surface</tissue>
    </source>
</reference>